<sequence>MSSSRSSSRLSPLRTKQTGKTSALLPAQIPLPPSPPASDALLIEDHFGPPSPRTVRRRASPRRKASGSREPVRESARRRDTHRALEAAIESKQQLSRTRVKKRRVLEDPFDSNSPPTSPTTSKSASTTKRPRASKSCPALRPLVSSTSCPIEDSPNNPFLVRPGEKPRRPGAKRDDEYRKLVYVFRGKRIVCEDTEDLNDSGGSPFSTSGPKLLFPSAPSPGPIRKLKFEEKEDEEETVGAGNVAEKSPRRAAQADASQLAFQTPKRNKPKIQPDSSHILPTPQSRPRRPVQTKTLPNSTHPHPLSGPVKASQTMAKAMR</sequence>
<reference evidence="3" key="4">
    <citation type="submission" date="2025-05" db="UniProtKB">
        <authorList>
            <consortium name="EnsemblFungi"/>
        </authorList>
    </citation>
    <scope>IDENTIFICATION</scope>
    <source>
        <strain evidence="3">isolate 1-1 / race 1 (BBBD)</strain>
    </source>
</reference>
<dbReference type="Proteomes" id="UP000005240">
    <property type="component" value="Unassembled WGS sequence"/>
</dbReference>
<protein>
    <submittedName>
        <fullName evidence="2 3">Uncharacterized protein</fullName>
    </submittedName>
</protein>
<dbReference type="EMBL" id="ADAS02000404">
    <property type="protein sequence ID" value="OAV87447.1"/>
    <property type="molecule type" value="Genomic_DNA"/>
</dbReference>
<reference evidence="2" key="1">
    <citation type="submission" date="2009-11" db="EMBL/GenBank/DDBJ databases">
        <authorList>
            <consortium name="The Broad Institute Genome Sequencing Platform"/>
            <person name="Ward D."/>
            <person name="Feldgarden M."/>
            <person name="Earl A."/>
            <person name="Young S.K."/>
            <person name="Zeng Q."/>
            <person name="Koehrsen M."/>
            <person name="Alvarado L."/>
            <person name="Berlin A."/>
            <person name="Bochicchio J."/>
            <person name="Borenstein D."/>
            <person name="Chapman S.B."/>
            <person name="Chen Z."/>
            <person name="Engels R."/>
            <person name="Freedman E."/>
            <person name="Gellesch M."/>
            <person name="Goldberg J."/>
            <person name="Griggs A."/>
            <person name="Gujja S."/>
            <person name="Heilman E."/>
            <person name="Heiman D."/>
            <person name="Hepburn T."/>
            <person name="Howarth C."/>
            <person name="Jen D."/>
            <person name="Larson L."/>
            <person name="Lewis B."/>
            <person name="Mehta T."/>
            <person name="Park D."/>
            <person name="Pearson M."/>
            <person name="Roberts A."/>
            <person name="Saif S."/>
            <person name="Shea T."/>
            <person name="Shenoy N."/>
            <person name="Sisk P."/>
            <person name="Stolte C."/>
            <person name="Sykes S."/>
            <person name="Thomson T."/>
            <person name="Walk T."/>
            <person name="White J."/>
            <person name="Yandava C."/>
            <person name="Izard J."/>
            <person name="Baranova O.V."/>
            <person name="Blanton J.M."/>
            <person name="Tanner A.C."/>
            <person name="Dewhirst F.E."/>
            <person name="Haas B."/>
            <person name="Nusbaum C."/>
            <person name="Birren B."/>
        </authorList>
    </citation>
    <scope>NUCLEOTIDE SEQUENCE [LARGE SCALE GENOMIC DNA]</scope>
    <source>
        <strain evidence="2">1-1 BBBD Race 1</strain>
    </source>
</reference>
<accession>A0A0C4DEX8</accession>
<reference evidence="2" key="2">
    <citation type="submission" date="2016-05" db="EMBL/GenBank/DDBJ databases">
        <title>Comparative analysis highlights variable genome content of wheat rusts and divergence of the mating loci.</title>
        <authorList>
            <person name="Cuomo C.A."/>
            <person name="Bakkeren G."/>
            <person name="Szabo L."/>
            <person name="Khalil H."/>
            <person name="Joly D."/>
            <person name="Goldberg J."/>
            <person name="Young S."/>
            <person name="Zeng Q."/>
            <person name="Fellers J."/>
        </authorList>
    </citation>
    <scope>NUCLEOTIDE SEQUENCE [LARGE SCALE GENOMIC DNA]</scope>
    <source>
        <strain evidence="2">1-1 BBBD Race 1</strain>
    </source>
</reference>
<feature type="compositionally biased region" description="Polar residues" evidence="1">
    <location>
        <begin position="201"/>
        <end position="210"/>
    </location>
</feature>
<feature type="compositionally biased region" description="Basic and acidic residues" evidence="1">
    <location>
        <begin position="70"/>
        <end position="85"/>
    </location>
</feature>
<feature type="compositionally biased region" description="Polar residues" evidence="1">
    <location>
        <begin position="311"/>
        <end position="320"/>
    </location>
</feature>
<proteinExistence type="predicted"/>
<dbReference type="EnsemblFungi" id="PTTG_00820-t43_1">
    <property type="protein sequence ID" value="PTTG_00820-t43_1-p1"/>
    <property type="gene ID" value="PTTG_00820"/>
</dbReference>
<feature type="compositionally biased region" description="Basic and acidic residues" evidence="1">
    <location>
        <begin position="163"/>
        <end position="178"/>
    </location>
</feature>
<feature type="region of interest" description="Disordered" evidence="1">
    <location>
        <begin position="1"/>
        <end position="178"/>
    </location>
</feature>
<feature type="region of interest" description="Disordered" evidence="1">
    <location>
        <begin position="193"/>
        <end position="320"/>
    </location>
</feature>
<feature type="compositionally biased region" description="Low complexity" evidence="1">
    <location>
        <begin position="119"/>
        <end position="128"/>
    </location>
</feature>
<organism evidence="2">
    <name type="scientific">Puccinia triticina (isolate 1-1 / race 1 (BBBD))</name>
    <name type="common">Brown leaf rust fungus</name>
    <dbReference type="NCBI Taxonomy" id="630390"/>
    <lineage>
        <taxon>Eukaryota</taxon>
        <taxon>Fungi</taxon>
        <taxon>Dikarya</taxon>
        <taxon>Basidiomycota</taxon>
        <taxon>Pucciniomycotina</taxon>
        <taxon>Pucciniomycetes</taxon>
        <taxon>Pucciniales</taxon>
        <taxon>Pucciniaceae</taxon>
        <taxon>Puccinia</taxon>
    </lineage>
</organism>
<dbReference type="STRING" id="630390.A0A0C4DEX8"/>
<feature type="compositionally biased region" description="Polar residues" evidence="1">
    <location>
        <begin position="144"/>
        <end position="157"/>
    </location>
</feature>
<keyword evidence="4" id="KW-1185">Reference proteome</keyword>
<dbReference type="OrthoDB" id="2505284at2759"/>
<evidence type="ECO:0000313" key="4">
    <source>
        <dbReference type="Proteomes" id="UP000005240"/>
    </source>
</evidence>
<evidence type="ECO:0000313" key="2">
    <source>
        <dbReference type="EMBL" id="OAV87447.1"/>
    </source>
</evidence>
<evidence type="ECO:0000313" key="3">
    <source>
        <dbReference type="EnsemblFungi" id="PTTG_00820-t43_1-p1"/>
    </source>
</evidence>
<reference evidence="3 4" key="3">
    <citation type="journal article" date="2017" name="G3 (Bethesda)">
        <title>Comparative analysis highlights variable genome content of wheat rusts and divergence of the mating loci.</title>
        <authorList>
            <person name="Cuomo C.A."/>
            <person name="Bakkeren G."/>
            <person name="Khalil H.B."/>
            <person name="Panwar V."/>
            <person name="Joly D."/>
            <person name="Linning R."/>
            <person name="Sakthikumar S."/>
            <person name="Song X."/>
            <person name="Adiconis X."/>
            <person name="Fan L."/>
            <person name="Goldberg J.M."/>
            <person name="Levin J.Z."/>
            <person name="Young S."/>
            <person name="Zeng Q."/>
            <person name="Anikster Y."/>
            <person name="Bruce M."/>
            <person name="Wang M."/>
            <person name="Yin C."/>
            <person name="McCallum B."/>
            <person name="Szabo L.J."/>
            <person name="Hulbert S."/>
            <person name="Chen X."/>
            <person name="Fellers J.P."/>
        </authorList>
    </citation>
    <scope>NUCLEOTIDE SEQUENCE</scope>
    <source>
        <strain evidence="4">Isolate 1-1 / race 1 (BBBD)</strain>
        <strain evidence="3">isolate 1-1 / race 1 (BBBD)</strain>
    </source>
</reference>
<name>A0A0C4DEX8_PUCT1</name>
<dbReference type="AlphaFoldDB" id="A0A0C4DEX8"/>
<feature type="compositionally biased region" description="Low complexity" evidence="1">
    <location>
        <begin position="1"/>
        <end position="14"/>
    </location>
</feature>
<gene>
    <name evidence="2" type="ORF">PTTG_00820</name>
</gene>
<feature type="compositionally biased region" description="Basic residues" evidence="1">
    <location>
        <begin position="54"/>
        <end position="66"/>
    </location>
</feature>
<evidence type="ECO:0000256" key="1">
    <source>
        <dbReference type="SAM" id="MobiDB-lite"/>
    </source>
</evidence>
<dbReference type="VEuPathDB" id="FungiDB:PTTG_00820"/>
<feature type="compositionally biased region" description="Polar residues" evidence="1">
    <location>
        <begin position="292"/>
        <end position="301"/>
    </location>
</feature>